<feature type="compositionally biased region" description="Polar residues" evidence="6">
    <location>
        <begin position="267"/>
        <end position="278"/>
    </location>
</feature>
<feature type="compositionally biased region" description="Basic residues" evidence="6">
    <location>
        <begin position="29"/>
        <end position="39"/>
    </location>
</feature>
<dbReference type="InterPro" id="IPR001607">
    <property type="entry name" value="Znf_UBP"/>
</dbReference>
<protein>
    <submittedName>
        <fullName evidence="10">BRCA1-associated protein</fullName>
    </submittedName>
</protein>
<evidence type="ECO:0000313" key="11">
    <source>
        <dbReference type="Proteomes" id="UP000226031"/>
    </source>
</evidence>
<dbReference type="Pfam" id="PF02148">
    <property type="entry name" value="zf-UBP"/>
    <property type="match status" value="1"/>
</dbReference>
<name>A0A2B7ZKY1_9EURO</name>
<dbReference type="Pfam" id="PF13639">
    <property type="entry name" value="zf-RING_2"/>
    <property type="match status" value="1"/>
</dbReference>
<dbReference type="InterPro" id="IPR011422">
    <property type="entry name" value="BRAP2/ETP1_RRM"/>
</dbReference>
<keyword evidence="7" id="KW-0732">Signal</keyword>
<dbReference type="Proteomes" id="UP000226031">
    <property type="component" value="Unassembled WGS sequence"/>
</dbReference>
<feature type="compositionally biased region" description="Polar residues" evidence="6">
    <location>
        <begin position="487"/>
        <end position="511"/>
    </location>
</feature>
<feature type="compositionally biased region" description="Low complexity" evidence="6">
    <location>
        <begin position="249"/>
        <end position="266"/>
    </location>
</feature>
<dbReference type="InterPro" id="IPR001841">
    <property type="entry name" value="Znf_RING"/>
</dbReference>
<dbReference type="SUPFAM" id="SSF57850">
    <property type="entry name" value="RING/U-box"/>
    <property type="match status" value="2"/>
</dbReference>
<feature type="region of interest" description="Disordered" evidence="6">
    <location>
        <begin position="837"/>
        <end position="870"/>
    </location>
</feature>
<organism evidence="10 11">
    <name type="scientific">[Emmonsia] crescens</name>
    <dbReference type="NCBI Taxonomy" id="73230"/>
    <lineage>
        <taxon>Eukaryota</taxon>
        <taxon>Fungi</taxon>
        <taxon>Dikarya</taxon>
        <taxon>Ascomycota</taxon>
        <taxon>Pezizomycotina</taxon>
        <taxon>Eurotiomycetes</taxon>
        <taxon>Eurotiomycetidae</taxon>
        <taxon>Onygenales</taxon>
        <taxon>Ajellomycetaceae</taxon>
        <taxon>Emergomyces</taxon>
    </lineage>
</organism>
<dbReference type="PANTHER" id="PTHR24007">
    <property type="entry name" value="BRCA1-ASSOCIATED PROTEIN"/>
    <property type="match status" value="1"/>
</dbReference>
<feature type="region of interest" description="Disordered" evidence="6">
    <location>
        <begin position="179"/>
        <end position="221"/>
    </location>
</feature>
<feature type="domain" description="UBP-type" evidence="9">
    <location>
        <begin position="567"/>
        <end position="672"/>
    </location>
</feature>
<keyword evidence="11" id="KW-1185">Reference proteome</keyword>
<feature type="compositionally biased region" description="Polar residues" evidence="6">
    <location>
        <begin position="183"/>
        <end position="200"/>
    </location>
</feature>
<feature type="compositionally biased region" description="Basic residues" evidence="6">
    <location>
        <begin position="860"/>
        <end position="870"/>
    </location>
</feature>
<reference evidence="10 11" key="1">
    <citation type="submission" date="2017-10" db="EMBL/GenBank/DDBJ databases">
        <title>Comparative genomics in systemic dimorphic fungi from Ajellomycetaceae.</title>
        <authorList>
            <person name="Munoz J.F."/>
            <person name="Mcewen J.G."/>
            <person name="Clay O.K."/>
            <person name="Cuomo C.A."/>
        </authorList>
    </citation>
    <scope>NUCLEOTIDE SEQUENCE [LARGE SCALE GENOMIC DNA]</scope>
    <source>
        <strain evidence="10 11">UAMH4076</strain>
    </source>
</reference>
<evidence type="ECO:0000256" key="7">
    <source>
        <dbReference type="SAM" id="SignalP"/>
    </source>
</evidence>
<feature type="region of interest" description="Disordered" evidence="6">
    <location>
        <begin position="241"/>
        <end position="279"/>
    </location>
</feature>
<dbReference type="CDD" id="cd12717">
    <property type="entry name" value="RRM_ETP1"/>
    <property type="match status" value="1"/>
</dbReference>
<dbReference type="InterPro" id="IPR034931">
    <property type="entry name" value="ETP1_RRM"/>
</dbReference>
<evidence type="ECO:0000256" key="4">
    <source>
        <dbReference type="PROSITE-ProRule" id="PRU00502"/>
    </source>
</evidence>
<feature type="signal peptide" evidence="7">
    <location>
        <begin position="1"/>
        <end position="18"/>
    </location>
</feature>
<evidence type="ECO:0000256" key="6">
    <source>
        <dbReference type="SAM" id="MobiDB-lite"/>
    </source>
</evidence>
<evidence type="ECO:0000256" key="3">
    <source>
        <dbReference type="ARBA" id="ARBA00022833"/>
    </source>
</evidence>
<accession>A0A2B7ZKY1</accession>
<evidence type="ECO:0000259" key="8">
    <source>
        <dbReference type="PROSITE" id="PS50089"/>
    </source>
</evidence>
<feature type="compositionally biased region" description="Low complexity" evidence="6">
    <location>
        <begin position="110"/>
        <end position="121"/>
    </location>
</feature>
<evidence type="ECO:0000313" key="10">
    <source>
        <dbReference type="EMBL" id="PGH34285.1"/>
    </source>
</evidence>
<keyword evidence="2 4" id="KW-0863">Zinc-finger</keyword>
<feature type="domain" description="RING-type" evidence="8">
    <location>
        <begin position="534"/>
        <end position="573"/>
    </location>
</feature>
<dbReference type="InterPro" id="IPR013083">
    <property type="entry name" value="Znf_RING/FYVE/PHD"/>
</dbReference>
<dbReference type="EMBL" id="PDND01000043">
    <property type="protein sequence ID" value="PGH34285.1"/>
    <property type="molecule type" value="Genomic_DNA"/>
</dbReference>
<evidence type="ECO:0000259" key="9">
    <source>
        <dbReference type="PROSITE" id="PS50271"/>
    </source>
</evidence>
<feature type="chain" id="PRO_5012564047" evidence="7">
    <location>
        <begin position="19"/>
        <end position="870"/>
    </location>
</feature>
<dbReference type="PANTHER" id="PTHR24007:SF7">
    <property type="entry name" value="BRCA1-ASSOCIATED PROTEIN"/>
    <property type="match status" value="1"/>
</dbReference>
<evidence type="ECO:0000256" key="1">
    <source>
        <dbReference type="ARBA" id="ARBA00022723"/>
    </source>
</evidence>
<keyword evidence="5" id="KW-0175">Coiled coil</keyword>
<dbReference type="AlphaFoldDB" id="A0A2B7ZKY1"/>
<dbReference type="STRING" id="73230.A0A2B7ZKY1"/>
<feature type="region of interest" description="Disordered" evidence="6">
    <location>
        <begin position="477"/>
        <end position="516"/>
    </location>
</feature>
<feature type="compositionally biased region" description="Low complexity" evidence="6">
    <location>
        <begin position="201"/>
        <end position="218"/>
    </location>
</feature>
<dbReference type="Pfam" id="PF07576">
    <property type="entry name" value="BRAP2"/>
    <property type="match status" value="1"/>
</dbReference>
<dbReference type="GO" id="GO:0005737">
    <property type="term" value="C:cytoplasm"/>
    <property type="evidence" value="ECO:0007669"/>
    <property type="project" value="TreeGrafter"/>
</dbReference>
<comment type="caution">
    <text evidence="10">The sequence shown here is derived from an EMBL/GenBank/DDBJ whole genome shotgun (WGS) entry which is preliminary data.</text>
</comment>
<evidence type="ECO:0000256" key="5">
    <source>
        <dbReference type="SAM" id="Coils"/>
    </source>
</evidence>
<dbReference type="GO" id="GO:0008270">
    <property type="term" value="F:zinc ion binding"/>
    <property type="evidence" value="ECO:0007669"/>
    <property type="project" value="UniProtKB-KW"/>
</dbReference>
<feature type="coiled-coil region" evidence="5">
    <location>
        <begin position="730"/>
        <end position="821"/>
    </location>
</feature>
<dbReference type="SMART" id="SM00184">
    <property type="entry name" value="RING"/>
    <property type="match status" value="1"/>
</dbReference>
<gene>
    <name evidence="10" type="ORF">GX50_02868</name>
</gene>
<dbReference type="PROSITE" id="PS50271">
    <property type="entry name" value="ZF_UBP"/>
    <property type="match status" value="1"/>
</dbReference>
<dbReference type="CDD" id="cd16457">
    <property type="entry name" value="RING-H2_BRAP2"/>
    <property type="match status" value="1"/>
</dbReference>
<dbReference type="SMART" id="SM00290">
    <property type="entry name" value="ZnF_UBP"/>
    <property type="match status" value="1"/>
</dbReference>
<evidence type="ECO:0000256" key="2">
    <source>
        <dbReference type="ARBA" id="ARBA00022771"/>
    </source>
</evidence>
<dbReference type="GO" id="GO:0007265">
    <property type="term" value="P:Ras protein signal transduction"/>
    <property type="evidence" value="ECO:0007669"/>
    <property type="project" value="TreeGrafter"/>
</dbReference>
<keyword evidence="1" id="KW-0479">Metal-binding</keyword>
<dbReference type="GO" id="GO:0061630">
    <property type="term" value="F:ubiquitin protein ligase activity"/>
    <property type="evidence" value="ECO:0007669"/>
    <property type="project" value="TreeGrafter"/>
</dbReference>
<dbReference type="Gene3D" id="3.30.40.10">
    <property type="entry name" value="Zinc/RING finger domain, C3HC4 (zinc finger)"/>
    <property type="match status" value="2"/>
</dbReference>
<dbReference type="PROSITE" id="PS50089">
    <property type="entry name" value="ZF_RING_2"/>
    <property type="match status" value="1"/>
</dbReference>
<dbReference type="VEuPathDB" id="FungiDB:EMCG_08739"/>
<sequence>MPSYFYHILLELLAVVTPDEDIQYDNSHPHPHPQPHPRSHTPSYSQSRLDRPDNITFQTFSDAFQPFRNKKRARGAGKGARGDNNHSHSHNNHKNNNNSHYLRRKDIKGNNRNGNRDSNSNSGGGEIYRDLVVVGGSGSGSGEGNRGVRDGVKNTNGLLQCRASSGPFISTSTATNISTTTAPLPQSETAGVHHQQQIDESTTNSASTTTTATISSSSKLANDKRLDQISIESIDMVVPEQNQNRKQTQAQSQQLADSNQQQQQQQPPSKGSTNSNQIAKGIGTSVIGGLATKGKYVPLDQKISDSAWGIVHLYRDVEETSALYKDDNDPSFLKGSALARSAMLDGGNGNVDRKYGSADVLGGEAEAGESGGSGLSAAAHSAEDCTTLCILAVPSYMSPSDFLGFVGEQTRDEVSHFRMIRTARANRYMVLMKFRSGKRAKEWQRDWNGKVFNSMEPETCHVVFVKTVEIQVEAPGTESKFPDMNNDPFTPATSNHARIPSTSSPVQSGTLPSAPLSTKPLAPPTPSLIELPTCPVCLERMDETTGLLTIICQHVFHCTCLQKWKGSGCPVCRYTQDEFGKRAAQTFDFDQGPTECQVCHSEVNLWLCLICGNIGCGRYDEAHAFAHFKETSHAFAMDLASQRVWDYVGDGYVHRIIQNKSDGKLVELPAAGESALDPPDWADAVPREKLENMSVEYTHLLTSQLESQRTYFEEVVERAADKASVASAAATAAQEAAEAAMKNLSALQAQYDTLLKETIPNLERDKGRAERRAEKFETMAHRMEKEWREEKAMNGSLMEKVEFLNGEVQKLTAANEDLREQNRDLSFFISGTERLRDQGEDVVEGTVSVPEPEEGGGGGRGRKGKGKGRK</sequence>
<dbReference type="GO" id="GO:0016567">
    <property type="term" value="P:protein ubiquitination"/>
    <property type="evidence" value="ECO:0007669"/>
    <property type="project" value="TreeGrafter"/>
</dbReference>
<keyword evidence="3" id="KW-0862">Zinc</keyword>
<proteinExistence type="predicted"/>
<dbReference type="InterPro" id="IPR047243">
    <property type="entry name" value="RING-H2_BRAP2"/>
</dbReference>
<feature type="region of interest" description="Disordered" evidence="6">
    <location>
        <begin position="22"/>
        <end position="127"/>
    </location>
</feature>